<dbReference type="EMBL" id="SWFT01000149">
    <property type="protein sequence ID" value="KAA8898052.1"/>
    <property type="molecule type" value="Genomic_DNA"/>
</dbReference>
<dbReference type="Proteomes" id="UP000449547">
    <property type="component" value="Unassembled WGS sequence"/>
</dbReference>
<protein>
    <submittedName>
        <fullName evidence="1">Uncharacterized protein</fullName>
    </submittedName>
</protein>
<proteinExistence type="predicted"/>
<name>A0A642UFL3_DIURU</name>
<dbReference type="GeneID" id="54783557"/>
<dbReference type="AlphaFoldDB" id="A0A642UFL3"/>
<keyword evidence="2" id="KW-1185">Reference proteome</keyword>
<sequence>MFRNWLKTATKTKPSMAIYTGIHGKSSLYEKLQQHCRGQFDIQTKQGDLCPMDFKFLMECVDVHPENKAIIHRLFGKNQFDSLSDEDFNRVNLGLPLVIDYANKLVASDCESFDRILANYNGCGMQHFRFAEHAEHDLVHPNCADYADLF</sequence>
<dbReference type="VEuPathDB" id="FungiDB:DIURU_004906"/>
<comment type="caution">
    <text evidence="1">The sequence shown here is derived from an EMBL/GenBank/DDBJ whole genome shotgun (WGS) entry which is preliminary data.</text>
</comment>
<organism evidence="1 2">
    <name type="scientific">Diutina rugosa</name>
    <name type="common">Yeast</name>
    <name type="synonym">Candida rugosa</name>
    <dbReference type="NCBI Taxonomy" id="5481"/>
    <lineage>
        <taxon>Eukaryota</taxon>
        <taxon>Fungi</taxon>
        <taxon>Dikarya</taxon>
        <taxon>Ascomycota</taxon>
        <taxon>Saccharomycotina</taxon>
        <taxon>Pichiomycetes</taxon>
        <taxon>Debaryomycetaceae</taxon>
        <taxon>Diutina</taxon>
    </lineage>
</organism>
<evidence type="ECO:0000313" key="1">
    <source>
        <dbReference type="EMBL" id="KAA8898052.1"/>
    </source>
</evidence>
<dbReference type="OrthoDB" id="4084730at2759"/>
<dbReference type="RefSeq" id="XP_034010309.1">
    <property type="nucleotide sequence ID" value="XM_034157830.1"/>
</dbReference>
<gene>
    <name evidence="1" type="ORF">DIURU_004906</name>
</gene>
<reference evidence="1 2" key="1">
    <citation type="submission" date="2019-07" db="EMBL/GenBank/DDBJ databases">
        <title>Genome assembly of two rare yeast pathogens: Diutina rugosa and Trichomonascus ciferrii.</title>
        <authorList>
            <person name="Mixao V."/>
            <person name="Saus E."/>
            <person name="Hansen A."/>
            <person name="Lass-Flor C."/>
            <person name="Gabaldon T."/>
        </authorList>
    </citation>
    <scope>NUCLEOTIDE SEQUENCE [LARGE SCALE GENOMIC DNA]</scope>
    <source>
        <strain evidence="1 2">CBS 613</strain>
    </source>
</reference>
<accession>A0A642UFL3</accession>
<evidence type="ECO:0000313" key="2">
    <source>
        <dbReference type="Proteomes" id="UP000449547"/>
    </source>
</evidence>